<gene>
    <name evidence="2" type="ORF">L484_022135</name>
</gene>
<evidence type="ECO:0000256" key="1">
    <source>
        <dbReference type="SAM" id="MobiDB-lite"/>
    </source>
</evidence>
<dbReference type="PANTHER" id="PTHR47481:SF31">
    <property type="entry name" value="OS01G0873500 PROTEIN"/>
    <property type="match status" value="1"/>
</dbReference>
<evidence type="ECO:0008006" key="4">
    <source>
        <dbReference type="Google" id="ProtNLM"/>
    </source>
</evidence>
<reference evidence="3" key="1">
    <citation type="submission" date="2013-01" db="EMBL/GenBank/DDBJ databases">
        <title>Draft Genome Sequence of a Mulberry Tree, Morus notabilis C.K. Schneid.</title>
        <authorList>
            <person name="He N."/>
            <person name="Zhao S."/>
        </authorList>
    </citation>
    <scope>NUCLEOTIDE SEQUENCE</scope>
</reference>
<dbReference type="EMBL" id="KE343439">
    <property type="protein sequence ID" value="EXB29463.1"/>
    <property type="molecule type" value="Genomic_DNA"/>
</dbReference>
<dbReference type="Proteomes" id="UP000030645">
    <property type="component" value="Unassembled WGS sequence"/>
</dbReference>
<feature type="region of interest" description="Disordered" evidence="1">
    <location>
        <begin position="107"/>
        <end position="132"/>
    </location>
</feature>
<evidence type="ECO:0000313" key="2">
    <source>
        <dbReference type="EMBL" id="EXB29463.1"/>
    </source>
</evidence>
<protein>
    <recommendedName>
        <fullName evidence="4">Retrotransposon Copia-like N-terminal domain-containing protein</fullName>
    </recommendedName>
</protein>
<organism evidence="2 3">
    <name type="scientific">Morus notabilis</name>
    <dbReference type="NCBI Taxonomy" id="981085"/>
    <lineage>
        <taxon>Eukaryota</taxon>
        <taxon>Viridiplantae</taxon>
        <taxon>Streptophyta</taxon>
        <taxon>Embryophyta</taxon>
        <taxon>Tracheophyta</taxon>
        <taxon>Spermatophyta</taxon>
        <taxon>Magnoliopsida</taxon>
        <taxon>eudicotyledons</taxon>
        <taxon>Gunneridae</taxon>
        <taxon>Pentapetalae</taxon>
        <taxon>rosids</taxon>
        <taxon>fabids</taxon>
        <taxon>Rosales</taxon>
        <taxon>Moraceae</taxon>
        <taxon>Moreae</taxon>
        <taxon>Morus</taxon>
    </lineage>
</organism>
<accession>W9QKR9</accession>
<proteinExistence type="predicted"/>
<name>W9QKR9_9ROSA</name>
<sequence>MAYFTMFSIFNYSPPVRLDGRNYLTWRCAVLPLIRAFNYEGFIFGTHPSPPKYLQDQPPIAQENGPVAPAVSDPMDPAENGPVAPEEDGPAANDPIALAENDLVAPAENDPVAPAGDGPVAPAENGPVAPEGENPDYVTWKCQDQCLYAWILSTLRVEILGVAIGTDTSQALWNALEEMVAQLSNTWTGLLQSQINSPAMPL</sequence>
<feature type="compositionally biased region" description="Low complexity" evidence="1">
    <location>
        <begin position="110"/>
        <end position="123"/>
    </location>
</feature>
<keyword evidence="3" id="KW-1185">Reference proteome</keyword>
<feature type="region of interest" description="Disordered" evidence="1">
    <location>
        <begin position="53"/>
        <end position="94"/>
    </location>
</feature>
<dbReference type="PANTHER" id="PTHR47481">
    <property type="match status" value="1"/>
</dbReference>
<dbReference type="AlphaFoldDB" id="W9QKR9"/>
<evidence type="ECO:0000313" key="3">
    <source>
        <dbReference type="Proteomes" id="UP000030645"/>
    </source>
</evidence>